<dbReference type="HOGENOM" id="CLU_517509_0_0_9"/>
<dbReference type="Proteomes" id="UP000005396">
    <property type="component" value="Unassembled WGS sequence"/>
</dbReference>
<dbReference type="eggNOG" id="COG4991">
    <property type="taxonomic scope" value="Bacteria"/>
</dbReference>
<feature type="region of interest" description="Disordered" evidence="1">
    <location>
        <begin position="39"/>
        <end position="67"/>
    </location>
</feature>
<evidence type="ECO:0000256" key="1">
    <source>
        <dbReference type="SAM" id="MobiDB-lite"/>
    </source>
</evidence>
<feature type="compositionally biased region" description="Low complexity" evidence="1">
    <location>
        <begin position="270"/>
        <end position="283"/>
    </location>
</feature>
<keyword evidence="2" id="KW-1133">Transmembrane helix</keyword>
<keyword evidence="2" id="KW-0472">Membrane</keyword>
<proteinExistence type="predicted"/>
<feature type="compositionally biased region" description="Basic and acidic residues" evidence="1">
    <location>
        <begin position="302"/>
        <end position="317"/>
    </location>
</feature>
<comment type="caution">
    <text evidence="3">The sequence shown here is derived from an EMBL/GenBank/DDBJ whole genome shotgun (WGS) entry which is preliminary data.</text>
</comment>
<keyword evidence="2" id="KW-0812">Transmembrane</keyword>
<dbReference type="PANTHER" id="PTHR40524">
    <property type="entry name" value="PEPTIDASE_C39_2 DOMAIN-CONTAINING PROTEIN"/>
    <property type="match status" value="1"/>
</dbReference>
<reference evidence="3 4" key="1">
    <citation type="submission" date="2007-08" db="EMBL/GenBank/DDBJ databases">
        <authorList>
            <person name="Fulton L."/>
            <person name="Clifton S."/>
            <person name="Fulton B."/>
            <person name="Xu J."/>
            <person name="Minx P."/>
            <person name="Pepin K.H."/>
            <person name="Johnson M."/>
            <person name="Thiruvilangam P."/>
            <person name="Bhonagiri V."/>
            <person name="Nash W.E."/>
            <person name="Mardis E.R."/>
            <person name="Wilson R.K."/>
        </authorList>
    </citation>
    <scope>NUCLEOTIDE SEQUENCE [LARGE SCALE GENOMIC DNA]</scope>
    <source>
        <strain evidence="4">ATCC BAA-613 / DSM 15670 / CCUG 46953 / JCM 12243 / WAL 16351</strain>
    </source>
</reference>
<dbReference type="EMBL" id="ABCC02000033">
    <property type="protein sequence ID" value="EDP15513.1"/>
    <property type="molecule type" value="Genomic_DNA"/>
</dbReference>
<feature type="compositionally biased region" description="Basic and acidic residues" evidence="1">
    <location>
        <begin position="43"/>
        <end position="57"/>
    </location>
</feature>
<dbReference type="AlphaFoldDB" id="A8RTI5"/>
<reference evidence="3 4" key="2">
    <citation type="submission" date="2007-09" db="EMBL/GenBank/DDBJ databases">
        <title>Draft genome sequence of Clostridium bolteae (ATCC BAA-613).</title>
        <authorList>
            <person name="Sudarsanam P."/>
            <person name="Ley R."/>
            <person name="Guruge J."/>
            <person name="Turnbaugh P.J."/>
            <person name="Mahowald M."/>
            <person name="Liep D."/>
            <person name="Gordon J."/>
        </authorList>
    </citation>
    <scope>NUCLEOTIDE SEQUENCE [LARGE SCALE GENOMIC DNA]</scope>
    <source>
        <strain evidence="4">ATCC BAA-613 / DSM 15670 / CCUG 46953 / JCM 12243 / WAL 16351</strain>
    </source>
</reference>
<dbReference type="PANTHER" id="PTHR40524:SF1">
    <property type="entry name" value="PEPTIDASE C39-LIKE DOMAIN-CONTAINING PROTEIN"/>
    <property type="match status" value="1"/>
</dbReference>
<evidence type="ECO:0008006" key="5">
    <source>
        <dbReference type="Google" id="ProtNLM"/>
    </source>
</evidence>
<gene>
    <name evidence="3" type="ORF">CLOBOL_03684</name>
</gene>
<evidence type="ECO:0000313" key="4">
    <source>
        <dbReference type="Proteomes" id="UP000005396"/>
    </source>
</evidence>
<organism evidence="3 4">
    <name type="scientific">Enterocloster bolteae (strain ATCC BAA-613 / DSM 15670 / CCUG 46953 / JCM 12243 / WAL 16351)</name>
    <name type="common">Clostridium bolteae</name>
    <dbReference type="NCBI Taxonomy" id="411902"/>
    <lineage>
        <taxon>Bacteria</taxon>
        <taxon>Bacillati</taxon>
        <taxon>Bacillota</taxon>
        <taxon>Clostridia</taxon>
        <taxon>Lachnospirales</taxon>
        <taxon>Lachnospiraceae</taxon>
        <taxon>Enterocloster</taxon>
    </lineage>
</organism>
<protein>
    <recommendedName>
        <fullName evidence="5">Peptidase C39-like domain-containing protein</fullName>
    </recommendedName>
</protein>
<dbReference type="PaxDb" id="411902-CLOBOL_03684"/>
<evidence type="ECO:0000313" key="3">
    <source>
        <dbReference type="EMBL" id="EDP15513.1"/>
    </source>
</evidence>
<sequence>MPKDFSYFSCYTFDKGRWRDYPGLETDKGAGKEEQIFYMEPTTEEKNGQNQEDRQDTEPNSNKPHKLGKGRYMIVSALSGILVLAAVLAVFMTRHRETGTVIAGMDYHEAAVDNKIYTSYSQHDTRWSSNPLGSSKDTMGSSGCLTSCIAASLTAQGVHSFSPGELNQIFNENKVYNDRGAIVWKELEQALPYARVRLDCGTTSESINRLLDEKMYPIVKVKRKSGAVHWIMLTGTEKDTLDITAMDPIDGFVHMSDYDNRIYGIRVVTGSGKSSETTGGETEASGKPHEVSGTLSGQGQDKTGKTEDRDTAAVTGRAEEGFWKTEEAFAQKEIQPVSLEELGKAPDAQGIVFLSALSQNKFRLYGYAGPAGHYDGIYITDWEGNMNSFPSIPYTSPRLILPKMGWDQENGILKASFHTMTGTSLSREQFYAFLRYDTGHLEPYEFREEDYEKQLDRRLSYKLDKEKNMVTFYDESEKIVSLPLEDLDSSRIRDVIYTDFVAFNPNQPVTMAFTPGFIIEGMTTPQYLEQDVRLEAAIDVIRDSDSSGADVVRFHIRDIEKGGS</sequence>
<feature type="region of interest" description="Disordered" evidence="1">
    <location>
        <begin position="270"/>
        <end position="317"/>
    </location>
</feature>
<name>A8RTI5_ENTBW</name>
<accession>A8RTI5</accession>
<feature type="transmembrane region" description="Helical" evidence="2">
    <location>
        <begin position="72"/>
        <end position="92"/>
    </location>
</feature>
<evidence type="ECO:0000256" key="2">
    <source>
        <dbReference type="SAM" id="Phobius"/>
    </source>
</evidence>